<feature type="region of interest" description="Disordered" evidence="2">
    <location>
        <begin position="1"/>
        <end position="20"/>
    </location>
</feature>
<dbReference type="HOGENOM" id="CLU_003387_1_0_1"/>
<dbReference type="AlphaFoldDB" id="A0A067SUJ1"/>
<keyword evidence="1" id="KW-0694">RNA-binding</keyword>
<keyword evidence="5" id="KW-1185">Reference proteome</keyword>
<protein>
    <recommendedName>
        <fullName evidence="1">RNA-dependent RNA polymerase</fullName>
        <ecNumber evidence="1">2.7.7.48</ecNumber>
    </recommendedName>
</protein>
<organism evidence="4 5">
    <name type="scientific">Galerina marginata (strain CBS 339.88)</name>
    <dbReference type="NCBI Taxonomy" id="685588"/>
    <lineage>
        <taxon>Eukaryota</taxon>
        <taxon>Fungi</taxon>
        <taxon>Dikarya</taxon>
        <taxon>Basidiomycota</taxon>
        <taxon>Agaricomycotina</taxon>
        <taxon>Agaricomycetes</taxon>
        <taxon>Agaricomycetidae</taxon>
        <taxon>Agaricales</taxon>
        <taxon>Agaricineae</taxon>
        <taxon>Strophariaceae</taxon>
        <taxon>Galerina</taxon>
    </lineage>
</organism>
<dbReference type="Pfam" id="PF05183">
    <property type="entry name" value="RdRP"/>
    <property type="match status" value="1"/>
</dbReference>
<name>A0A067SUJ1_GALM3</name>
<keyword evidence="1" id="KW-0808">Transferase</keyword>
<dbReference type="STRING" id="685588.A0A067SUJ1"/>
<dbReference type="GO" id="GO:0003723">
    <property type="term" value="F:RNA binding"/>
    <property type="evidence" value="ECO:0007669"/>
    <property type="project" value="UniProtKB-KW"/>
</dbReference>
<evidence type="ECO:0000256" key="2">
    <source>
        <dbReference type="SAM" id="MobiDB-lite"/>
    </source>
</evidence>
<proteinExistence type="inferred from homology"/>
<dbReference type="EC" id="2.7.7.48" evidence="1"/>
<dbReference type="PANTHER" id="PTHR23079:SF55">
    <property type="entry name" value="RNA-DIRECTED RNA POLYMERASE"/>
    <property type="match status" value="1"/>
</dbReference>
<evidence type="ECO:0000313" key="5">
    <source>
        <dbReference type="Proteomes" id="UP000027222"/>
    </source>
</evidence>
<dbReference type="OrthoDB" id="10055769at2759"/>
<feature type="region of interest" description="Disordered" evidence="2">
    <location>
        <begin position="31"/>
        <end position="84"/>
    </location>
</feature>
<comment type="similarity">
    <text evidence="1">Belongs to the RdRP family.</text>
</comment>
<dbReference type="InterPro" id="IPR007855">
    <property type="entry name" value="RDRP"/>
</dbReference>
<dbReference type="PANTHER" id="PTHR23079">
    <property type="entry name" value="RNA-DEPENDENT RNA POLYMERASE"/>
    <property type="match status" value="1"/>
</dbReference>
<evidence type="ECO:0000256" key="1">
    <source>
        <dbReference type="RuleBase" id="RU363098"/>
    </source>
</evidence>
<keyword evidence="1" id="KW-0548">Nucleotidyltransferase</keyword>
<accession>A0A067SUJ1</accession>
<dbReference type="GO" id="GO:0003968">
    <property type="term" value="F:RNA-directed RNA polymerase activity"/>
    <property type="evidence" value="ECO:0007669"/>
    <property type="project" value="UniProtKB-KW"/>
</dbReference>
<sequence>MDQDDSDLLLTSGKDDWGYLSEGSFQYAGDVSLIEQYQEEEPDASTESDSGQSGSSRKRKGSPLSQDSFDADGPSKRLRRSASSEIPYSEEIHIIAHCPVADALIRRTGLSHGVRYELARLVSSGQLKYTDLTEGRLQALRGPNAEAVARIPEVFFGTQSPSALPDPAFATEIAANSPWQELDKEEEALARGPYEGLGNNPHYPNWYGGKIEFRGRLQVIEDGKSKTFRIQLDPPTLGPSSRCTRRFGSWSFLRVKIPLTAFHNASNQLDLFFQKTFVIWGCVFRACESKGDNVLFYWTDELFPSSQRIKERLSFEEFIEWHNPLAQNSKQLMTKWASRIVLGFSNSVPGPRLEQDCILPEIDIVSEKGSDMTDGCGLSTRNIHRLILNQLSLPNLPTAFQFRLAGYKGMLLLHDDSKNEEGDKVWVRPSQTKIKYPEGKPLDPAMLTIDLLRTPHMRTPSKISTDIIVNLAENGVPHEEFARMLRTSIRELVRGLTTWDGKDAMYDLWTNVERAGGVLTGRRAREAVGEARVRGYSNRSPEDVELEEEEADEDGLSSVEPAVPRSLAWWTDQTSGCPSTLEETVMVLLDTGFCPQNSPILREKLKQVVVKKIEGRTQNLRFEVEQSCTAFAVPDPYGVLGPNEIHVKSSSRNLKTDSGPIDIITGDVLITRNPCKGPCDVRKVKAVDHPALRNYVDIIVFSIKGDRRLIDFLGGGDYDGDIVTVIWALLLVLNFKNAEEKYSVEPQGLDLGFTRQKQTVQDFLEETQSWDRAQRLKAMQVYLLGALCDTSLVGKYSAMHDNAVYEHGYFNPRTVKLNSKFCRVLDSPKTGFKVKPETLKADSQMYSQGLGPKWKAASKKKFAKSRLNTSNTTYTKRDEEKLGRFVMDVLRRAAEKEKDYLLGEMETLFRPLPKSPDPDLMRPWNAALEWAERGNPDLVKQKKRDLDLIASHVQNIYLQHKQSITANAKGKANSPANFTDLPIEVRQDRLRAISRAFQSGPDIAELPTFIDESMVARYRASYAYKFDAEQNTWDGWSRFPWNVAMRDLCVIKAAALGPYKVVMTQFYERFKLARRV</sequence>
<feature type="compositionally biased region" description="Acidic residues" evidence="2">
    <location>
        <begin position="543"/>
        <end position="555"/>
    </location>
</feature>
<evidence type="ECO:0000259" key="3">
    <source>
        <dbReference type="Pfam" id="PF05183"/>
    </source>
</evidence>
<feature type="region of interest" description="Disordered" evidence="2">
    <location>
        <begin position="534"/>
        <end position="558"/>
    </location>
</feature>
<dbReference type="GO" id="GO:0031380">
    <property type="term" value="C:nuclear RNA-directed RNA polymerase complex"/>
    <property type="evidence" value="ECO:0007669"/>
    <property type="project" value="TreeGrafter"/>
</dbReference>
<comment type="catalytic activity">
    <reaction evidence="1">
        <text>RNA(n) + a ribonucleoside 5'-triphosphate = RNA(n+1) + diphosphate</text>
        <dbReference type="Rhea" id="RHEA:21248"/>
        <dbReference type="Rhea" id="RHEA-COMP:14527"/>
        <dbReference type="Rhea" id="RHEA-COMP:17342"/>
        <dbReference type="ChEBI" id="CHEBI:33019"/>
        <dbReference type="ChEBI" id="CHEBI:61557"/>
        <dbReference type="ChEBI" id="CHEBI:140395"/>
        <dbReference type="EC" id="2.7.7.48"/>
    </reaction>
</comment>
<dbReference type="GO" id="GO:0030422">
    <property type="term" value="P:siRNA processing"/>
    <property type="evidence" value="ECO:0007669"/>
    <property type="project" value="TreeGrafter"/>
</dbReference>
<evidence type="ECO:0000313" key="4">
    <source>
        <dbReference type="EMBL" id="KDR73737.1"/>
    </source>
</evidence>
<feature type="domain" description="RDRP core" evidence="3">
    <location>
        <begin position="228"/>
        <end position="868"/>
    </location>
</feature>
<keyword evidence="1" id="KW-0696">RNA-directed RNA polymerase</keyword>
<dbReference type="Proteomes" id="UP000027222">
    <property type="component" value="Unassembled WGS sequence"/>
</dbReference>
<dbReference type="InterPro" id="IPR057596">
    <property type="entry name" value="RDRP_core"/>
</dbReference>
<gene>
    <name evidence="4" type="ORF">GALMADRAFT_251555</name>
</gene>
<feature type="compositionally biased region" description="Acidic residues" evidence="2">
    <location>
        <begin position="37"/>
        <end position="46"/>
    </location>
</feature>
<dbReference type="EMBL" id="KL142385">
    <property type="protein sequence ID" value="KDR73737.1"/>
    <property type="molecule type" value="Genomic_DNA"/>
</dbReference>
<reference evidence="5" key="1">
    <citation type="journal article" date="2014" name="Proc. Natl. Acad. Sci. U.S.A.">
        <title>Extensive sampling of basidiomycete genomes demonstrates inadequacy of the white-rot/brown-rot paradigm for wood decay fungi.</title>
        <authorList>
            <person name="Riley R."/>
            <person name="Salamov A.A."/>
            <person name="Brown D.W."/>
            <person name="Nagy L.G."/>
            <person name="Floudas D."/>
            <person name="Held B.W."/>
            <person name="Levasseur A."/>
            <person name="Lombard V."/>
            <person name="Morin E."/>
            <person name="Otillar R."/>
            <person name="Lindquist E.A."/>
            <person name="Sun H."/>
            <person name="LaButti K.M."/>
            <person name="Schmutz J."/>
            <person name="Jabbour D."/>
            <person name="Luo H."/>
            <person name="Baker S.E."/>
            <person name="Pisabarro A.G."/>
            <person name="Walton J.D."/>
            <person name="Blanchette R.A."/>
            <person name="Henrissat B."/>
            <person name="Martin F."/>
            <person name="Cullen D."/>
            <person name="Hibbett D.S."/>
            <person name="Grigoriev I.V."/>
        </authorList>
    </citation>
    <scope>NUCLEOTIDE SEQUENCE [LARGE SCALE GENOMIC DNA]</scope>
    <source>
        <strain evidence="5">CBS 339.88</strain>
    </source>
</reference>